<dbReference type="GO" id="GO:0008298">
    <property type="term" value="P:intracellular mRNA localization"/>
    <property type="evidence" value="ECO:0007669"/>
    <property type="project" value="TreeGrafter"/>
</dbReference>
<feature type="compositionally biased region" description="Low complexity" evidence="1">
    <location>
        <begin position="388"/>
        <end position="410"/>
    </location>
</feature>
<dbReference type="OrthoDB" id="5370852at2759"/>
<dbReference type="EMBL" id="GL996524">
    <property type="protein sequence ID" value="EGV63269.1"/>
    <property type="molecule type" value="Genomic_DNA"/>
</dbReference>
<dbReference type="STRING" id="590646.G3B5N0"/>
<dbReference type="GO" id="GO:0006607">
    <property type="term" value="P:NLS-bearing protein import into nucleus"/>
    <property type="evidence" value="ECO:0007669"/>
    <property type="project" value="TreeGrafter"/>
</dbReference>
<feature type="compositionally biased region" description="Polar residues" evidence="1">
    <location>
        <begin position="152"/>
        <end position="175"/>
    </location>
</feature>
<gene>
    <name evidence="2" type="ORF">CANTEDRAFT_114563</name>
</gene>
<dbReference type="HOGENOM" id="CLU_022609_0_0_1"/>
<reference evidence="2 3" key="1">
    <citation type="journal article" date="2011" name="Proc. Natl. Acad. Sci. U.S.A.">
        <title>Comparative genomics of xylose-fermenting fungi for enhanced biofuel production.</title>
        <authorList>
            <person name="Wohlbach D.J."/>
            <person name="Kuo A."/>
            <person name="Sato T.K."/>
            <person name="Potts K.M."/>
            <person name="Salamov A.A."/>
            <person name="LaButti K.M."/>
            <person name="Sun H."/>
            <person name="Clum A."/>
            <person name="Pangilinan J.L."/>
            <person name="Lindquist E.A."/>
            <person name="Lucas S."/>
            <person name="Lapidus A."/>
            <person name="Jin M."/>
            <person name="Gunawan C."/>
            <person name="Balan V."/>
            <person name="Dale B.E."/>
            <person name="Jeffries T.W."/>
            <person name="Zinkel R."/>
            <person name="Barry K.W."/>
            <person name="Grigoriev I.V."/>
            <person name="Gasch A.P."/>
        </authorList>
    </citation>
    <scope>NUCLEOTIDE SEQUENCE [LARGE SCALE GENOMIC DNA]</scope>
    <source>
        <strain evidence="3">ATCC 10573 / BCRC 21748 / CBS 615 / JCM 9827 / NBRC 10315 / NRRL Y-1498 / VKM Y-70</strain>
    </source>
</reference>
<dbReference type="GO" id="GO:0016973">
    <property type="term" value="P:poly(A)+ mRNA export from nucleus"/>
    <property type="evidence" value="ECO:0007669"/>
    <property type="project" value="TreeGrafter"/>
</dbReference>
<feature type="compositionally biased region" description="Pro residues" evidence="1">
    <location>
        <begin position="44"/>
        <end position="53"/>
    </location>
</feature>
<protein>
    <submittedName>
        <fullName evidence="2">Uncharacterized protein</fullName>
    </submittedName>
</protein>
<keyword evidence="3" id="KW-1185">Reference proteome</keyword>
<sequence length="522" mass="56252">MDNRRVYKKQTNAKEKRRNLLSKVGILVSSMWKKADSFPDNSVPLPPSTPTPTPKAFGEDASIIVTPNNTQLDFAPSLNKTPNVLLSEFFSQKGNKPLTPIEYQGVMSLLSQSQGKSNNGIISPKMPGSFTRYDSPSRLKLPEKSNKERSLIESTPSQQSVLKNTSNTRGLSPQTFATPEYKHKLHGTTESAISSVKRSAPSIKRVYQFSGLPSPYRTKIKAPVLSSNKKVHQFDTNHMDSLIEKSSRDVGKPLNKTASSLLSVLDNNKRNQNTYLHQFSNPYMGKSAIAKRQHNLTADVINSSIMFDQSTDLPDTVSNNSSITTPAAETASAANTNVNNLSINAAAQAIIPTDKASSTYSVSFPTSVSAHPQVSAIKNGNLFNNSSVSATTPSLSSGGNPNASNGSSDSSTKEPQILDAHESNTNTNSNSSSSGPSQAFDSTSLKYLGSLEQSPKKEYRQSSSSISANVILPDASVPPLNLSSSGLASNGGPFNFPQLELVAVELDSVKVSNYKYLFSFNE</sequence>
<feature type="region of interest" description="Disordered" evidence="1">
    <location>
        <begin position="36"/>
        <end position="55"/>
    </location>
</feature>
<dbReference type="InterPro" id="IPR034432">
    <property type="entry name" value="Nup60"/>
</dbReference>
<dbReference type="GO" id="GO:0044615">
    <property type="term" value="C:nuclear pore nuclear basket"/>
    <property type="evidence" value="ECO:0007669"/>
    <property type="project" value="InterPro"/>
</dbReference>
<dbReference type="GO" id="GO:0017056">
    <property type="term" value="F:structural constituent of nuclear pore"/>
    <property type="evidence" value="ECO:0007669"/>
    <property type="project" value="InterPro"/>
</dbReference>
<dbReference type="GeneID" id="18247477"/>
<feature type="region of interest" description="Disordered" evidence="1">
    <location>
        <begin position="116"/>
        <end position="175"/>
    </location>
</feature>
<feature type="compositionally biased region" description="Basic and acidic residues" evidence="1">
    <location>
        <begin position="135"/>
        <end position="151"/>
    </location>
</feature>
<dbReference type="Proteomes" id="UP000000707">
    <property type="component" value="Unassembled WGS sequence"/>
</dbReference>
<feature type="region of interest" description="Disordered" evidence="1">
    <location>
        <begin position="388"/>
        <end position="415"/>
    </location>
</feature>
<dbReference type="KEGG" id="cten:18247477"/>
<accession>G3B5N0</accession>
<proteinExistence type="predicted"/>
<organism evidence="3">
    <name type="scientific">Candida tenuis (strain ATCC 10573 / BCRC 21748 / CBS 615 / JCM 9827 / NBRC 10315 / NRRL Y-1498 / VKM Y-70)</name>
    <name type="common">Yeast</name>
    <name type="synonym">Yamadazyma tenuis</name>
    <dbReference type="NCBI Taxonomy" id="590646"/>
    <lineage>
        <taxon>Eukaryota</taxon>
        <taxon>Fungi</taxon>
        <taxon>Dikarya</taxon>
        <taxon>Ascomycota</taxon>
        <taxon>Saccharomycotina</taxon>
        <taxon>Pichiomycetes</taxon>
        <taxon>Debaryomycetaceae</taxon>
        <taxon>Yamadazyma</taxon>
    </lineage>
</organism>
<dbReference type="PANTHER" id="PTHR28284:SF1">
    <property type="entry name" value="NUCLEOPORIN NUP60"/>
    <property type="match status" value="1"/>
</dbReference>
<dbReference type="GO" id="GO:0031990">
    <property type="term" value="P:mRNA export from nucleus in response to heat stress"/>
    <property type="evidence" value="ECO:0007669"/>
    <property type="project" value="TreeGrafter"/>
</dbReference>
<evidence type="ECO:0000256" key="1">
    <source>
        <dbReference type="SAM" id="MobiDB-lite"/>
    </source>
</evidence>
<dbReference type="PANTHER" id="PTHR28284">
    <property type="entry name" value="NUCLEOPORIN NUP60"/>
    <property type="match status" value="1"/>
</dbReference>
<evidence type="ECO:0000313" key="3">
    <source>
        <dbReference type="Proteomes" id="UP000000707"/>
    </source>
</evidence>
<dbReference type="eggNOG" id="ENOG502SBKE">
    <property type="taxonomic scope" value="Eukaryota"/>
</dbReference>
<name>G3B5N0_CANTC</name>
<dbReference type="AlphaFoldDB" id="G3B5N0"/>
<evidence type="ECO:0000313" key="2">
    <source>
        <dbReference type="EMBL" id="EGV63269.1"/>
    </source>
</evidence>
<dbReference type="GO" id="GO:0034398">
    <property type="term" value="P:telomere tethering at nuclear periphery"/>
    <property type="evidence" value="ECO:0007669"/>
    <property type="project" value="TreeGrafter"/>
</dbReference>